<gene>
    <name evidence="2" type="ORF">mPipKuh1_007651</name>
</gene>
<proteinExistence type="predicted"/>
<evidence type="ECO:0000313" key="2">
    <source>
        <dbReference type="EMBL" id="KAF6392436.1"/>
    </source>
</evidence>
<evidence type="ECO:0000313" key="3">
    <source>
        <dbReference type="Proteomes" id="UP000558488"/>
    </source>
</evidence>
<dbReference type="AlphaFoldDB" id="A0A7J8B1S8"/>
<feature type="compositionally biased region" description="Polar residues" evidence="1">
    <location>
        <begin position="184"/>
        <end position="193"/>
    </location>
</feature>
<accession>A0A7J8B1S8</accession>
<reference evidence="2 3" key="1">
    <citation type="journal article" date="2020" name="Nature">
        <title>Six reference-quality genomes reveal evolution of bat adaptations.</title>
        <authorList>
            <person name="Jebb D."/>
            <person name="Huang Z."/>
            <person name="Pippel M."/>
            <person name="Hughes G.M."/>
            <person name="Lavrichenko K."/>
            <person name="Devanna P."/>
            <person name="Winkler S."/>
            <person name="Jermiin L.S."/>
            <person name="Skirmuntt E.C."/>
            <person name="Katzourakis A."/>
            <person name="Burkitt-Gray L."/>
            <person name="Ray D.A."/>
            <person name="Sullivan K.A.M."/>
            <person name="Roscito J.G."/>
            <person name="Kirilenko B.M."/>
            <person name="Davalos L.M."/>
            <person name="Corthals A.P."/>
            <person name="Power M.L."/>
            <person name="Jones G."/>
            <person name="Ransome R.D."/>
            <person name="Dechmann D.K.N."/>
            <person name="Locatelli A.G."/>
            <person name="Puechmaille S.J."/>
            <person name="Fedrigo O."/>
            <person name="Jarvis E.D."/>
            <person name="Hiller M."/>
            <person name="Vernes S.C."/>
            <person name="Myers E.W."/>
            <person name="Teeling E.C."/>
        </authorList>
    </citation>
    <scope>NUCLEOTIDE SEQUENCE [LARGE SCALE GENOMIC DNA]</scope>
    <source>
        <strain evidence="2">MPipKuh1</strain>
        <tissue evidence="2">Flight muscle</tissue>
    </source>
</reference>
<organism evidence="2 3">
    <name type="scientific">Pipistrellus kuhlii</name>
    <name type="common">Kuhl's pipistrelle</name>
    <dbReference type="NCBI Taxonomy" id="59472"/>
    <lineage>
        <taxon>Eukaryota</taxon>
        <taxon>Metazoa</taxon>
        <taxon>Chordata</taxon>
        <taxon>Craniata</taxon>
        <taxon>Vertebrata</taxon>
        <taxon>Euteleostomi</taxon>
        <taxon>Mammalia</taxon>
        <taxon>Eutheria</taxon>
        <taxon>Laurasiatheria</taxon>
        <taxon>Chiroptera</taxon>
        <taxon>Yangochiroptera</taxon>
        <taxon>Vespertilionidae</taxon>
        <taxon>Pipistrellus</taxon>
    </lineage>
</organism>
<dbReference type="EMBL" id="JACAGB010000001">
    <property type="protein sequence ID" value="KAF6392436.1"/>
    <property type="molecule type" value="Genomic_DNA"/>
</dbReference>
<dbReference type="Proteomes" id="UP000558488">
    <property type="component" value="Unassembled WGS sequence"/>
</dbReference>
<evidence type="ECO:0000256" key="1">
    <source>
        <dbReference type="SAM" id="MobiDB-lite"/>
    </source>
</evidence>
<protein>
    <submittedName>
        <fullName evidence="2">Uncharacterized protein</fullName>
    </submittedName>
</protein>
<keyword evidence="3" id="KW-1185">Reference proteome</keyword>
<name>A0A7J8B1S8_PIPKU</name>
<comment type="caution">
    <text evidence="2">The sequence shown here is derived from an EMBL/GenBank/DDBJ whole genome shotgun (WGS) entry which is preliminary data.</text>
</comment>
<sequence length="193" mass="21335">MRASIEKRTKRTTQKEKEEEILEAREDLRTGTKWKLAISTSGSLEVAQMAANAVSCNLDQTALEEIASQVFMEVVQVQAVEEGCSIRSVLLQLVNTLKGVQEREDGSKALSGKLDAILAELRVIHDDVDEIKAHMKQTSSFMSNIPPQGQMDITSCLRLQPVISPTKETPKADSKKTPSYVDRSGSSFYSLFS</sequence>
<feature type="region of interest" description="Disordered" evidence="1">
    <location>
        <begin position="164"/>
        <end position="193"/>
    </location>
</feature>